<dbReference type="EMBL" id="LDPR01000002">
    <property type="protein sequence ID" value="KLO38490.1"/>
    <property type="molecule type" value="Genomic_DNA"/>
</dbReference>
<protein>
    <submittedName>
        <fullName evidence="2">Uncharacterized protein</fullName>
    </submittedName>
</protein>
<gene>
    <name evidence="2" type="ORF">ABH38_03590</name>
</gene>
<dbReference type="PATRIC" id="fig|29311.18.peg.810"/>
<reference evidence="2 3" key="1">
    <citation type="submission" date="2015-05" db="EMBL/GenBank/DDBJ databases">
        <title>Genome sequence of Mycobacterium haemophilum.</title>
        <authorList>
            <person name="Greninger A.L."/>
            <person name="Cunningham G."/>
            <person name="Miller S."/>
        </authorList>
    </citation>
    <scope>NUCLEOTIDE SEQUENCE [LARGE SCALE GENOMIC DNA]</scope>
    <source>
        <strain evidence="3">UC1</strain>
    </source>
</reference>
<evidence type="ECO:0000313" key="2">
    <source>
        <dbReference type="EMBL" id="KLO38490.1"/>
    </source>
</evidence>
<name>A0A0I9ZS58_9MYCO</name>
<dbReference type="STRING" id="1202450.B586_05600"/>
<dbReference type="RefSeq" id="WP_047315221.1">
    <property type="nucleotide sequence ID" value="NZ_LDPQ01000011.1"/>
</dbReference>
<dbReference type="OrthoDB" id="4319500at2"/>
<organism evidence="2 3">
    <name type="scientific">Mycobacterium haemophilum</name>
    <dbReference type="NCBI Taxonomy" id="29311"/>
    <lineage>
        <taxon>Bacteria</taxon>
        <taxon>Bacillati</taxon>
        <taxon>Actinomycetota</taxon>
        <taxon>Actinomycetes</taxon>
        <taxon>Mycobacteriales</taxon>
        <taxon>Mycobacteriaceae</taxon>
        <taxon>Mycobacterium</taxon>
    </lineage>
</organism>
<keyword evidence="3" id="KW-1185">Reference proteome</keyword>
<feature type="region of interest" description="Disordered" evidence="1">
    <location>
        <begin position="135"/>
        <end position="157"/>
    </location>
</feature>
<comment type="caution">
    <text evidence="2">The sequence shown here is derived from an EMBL/GenBank/DDBJ whole genome shotgun (WGS) entry which is preliminary data.</text>
</comment>
<dbReference type="AlphaFoldDB" id="A0A0I9ZS58"/>
<accession>A0A0I9ZS58</accession>
<evidence type="ECO:0000313" key="3">
    <source>
        <dbReference type="Proteomes" id="UP000036334"/>
    </source>
</evidence>
<dbReference type="Proteomes" id="UP000036334">
    <property type="component" value="Unassembled WGS sequence"/>
</dbReference>
<sequence length="261" mass="29447">MGNALKALLQDRHLHAYGDFVAEYERRAKELDLPRPATPPTKAQYYRWVGGQVDSLPRPYHCAVLEQMFPGWTAKELFDHDEHQNQSPAKDDDHVLSPVAPALAPAILGGLWVTGYLLGGTRQCHIDLSSVTATSRGTKSRNYPPAPRAEGHSHGHETETNARLFGRHLMGYFRNCNDHYFYGSLHLAVLPGETILDGYYTGFINDTQVVAEPWRWVRVDPQSTQNIDLAEVTLGEPRRVYEALTSRTQFDRPIPLDEVTE</sequence>
<evidence type="ECO:0000256" key="1">
    <source>
        <dbReference type="SAM" id="MobiDB-lite"/>
    </source>
</evidence>
<proteinExistence type="predicted"/>